<organism evidence="1 2">
    <name type="scientific">Ixodes persulcatus</name>
    <name type="common">Taiga tick</name>
    <dbReference type="NCBI Taxonomy" id="34615"/>
    <lineage>
        <taxon>Eukaryota</taxon>
        <taxon>Metazoa</taxon>
        <taxon>Ecdysozoa</taxon>
        <taxon>Arthropoda</taxon>
        <taxon>Chelicerata</taxon>
        <taxon>Arachnida</taxon>
        <taxon>Acari</taxon>
        <taxon>Parasitiformes</taxon>
        <taxon>Ixodida</taxon>
        <taxon>Ixodoidea</taxon>
        <taxon>Ixodidae</taxon>
        <taxon>Ixodinae</taxon>
        <taxon>Ixodes</taxon>
    </lineage>
</organism>
<dbReference type="Proteomes" id="UP000805193">
    <property type="component" value="Unassembled WGS sequence"/>
</dbReference>
<keyword evidence="2" id="KW-1185">Reference proteome</keyword>
<comment type="caution">
    <text evidence="1">The sequence shown here is derived from an EMBL/GenBank/DDBJ whole genome shotgun (WGS) entry which is preliminary data.</text>
</comment>
<dbReference type="EMBL" id="JABSTQ010010033">
    <property type="protein sequence ID" value="KAG0423973.1"/>
    <property type="molecule type" value="Genomic_DNA"/>
</dbReference>
<sequence>METDEQGNNNLGSDHNQLRIAFGGRSAVKRCSEPTGQHKVTQREAQTITRKLEAEAEDRQIEAYEDLMQ</sequence>
<protein>
    <submittedName>
        <fullName evidence="1">Uncharacterized protein</fullName>
    </submittedName>
</protein>
<gene>
    <name evidence="1" type="ORF">HPB47_000270</name>
</gene>
<reference evidence="1 2" key="1">
    <citation type="journal article" date="2020" name="Cell">
        <title>Large-Scale Comparative Analyses of Tick Genomes Elucidate Their Genetic Diversity and Vector Capacities.</title>
        <authorList>
            <consortium name="Tick Genome and Microbiome Consortium (TIGMIC)"/>
            <person name="Jia N."/>
            <person name="Wang J."/>
            <person name="Shi W."/>
            <person name="Du L."/>
            <person name="Sun Y."/>
            <person name="Zhan W."/>
            <person name="Jiang J.F."/>
            <person name="Wang Q."/>
            <person name="Zhang B."/>
            <person name="Ji P."/>
            <person name="Bell-Sakyi L."/>
            <person name="Cui X.M."/>
            <person name="Yuan T.T."/>
            <person name="Jiang B.G."/>
            <person name="Yang W.F."/>
            <person name="Lam T.T."/>
            <person name="Chang Q.C."/>
            <person name="Ding S.J."/>
            <person name="Wang X.J."/>
            <person name="Zhu J.G."/>
            <person name="Ruan X.D."/>
            <person name="Zhao L."/>
            <person name="Wei J.T."/>
            <person name="Ye R.Z."/>
            <person name="Que T.C."/>
            <person name="Du C.H."/>
            <person name="Zhou Y.H."/>
            <person name="Cheng J.X."/>
            <person name="Dai P.F."/>
            <person name="Guo W.B."/>
            <person name="Han X.H."/>
            <person name="Huang E.J."/>
            <person name="Li L.F."/>
            <person name="Wei W."/>
            <person name="Gao Y.C."/>
            <person name="Liu J.Z."/>
            <person name="Shao H.Z."/>
            <person name="Wang X."/>
            <person name="Wang C.C."/>
            <person name="Yang T.C."/>
            <person name="Huo Q.B."/>
            <person name="Li W."/>
            <person name="Chen H.Y."/>
            <person name="Chen S.E."/>
            <person name="Zhou L.G."/>
            <person name="Ni X.B."/>
            <person name="Tian J.H."/>
            <person name="Sheng Y."/>
            <person name="Liu T."/>
            <person name="Pan Y.S."/>
            <person name="Xia L.Y."/>
            <person name="Li J."/>
            <person name="Zhao F."/>
            <person name="Cao W.C."/>
        </authorList>
    </citation>
    <scope>NUCLEOTIDE SEQUENCE [LARGE SCALE GENOMIC DNA]</scope>
    <source>
        <strain evidence="1">Iper-2018</strain>
    </source>
</reference>
<name>A0AC60PTS6_IXOPE</name>
<evidence type="ECO:0000313" key="2">
    <source>
        <dbReference type="Proteomes" id="UP000805193"/>
    </source>
</evidence>
<proteinExistence type="predicted"/>
<accession>A0AC60PTS6</accession>
<evidence type="ECO:0000313" key="1">
    <source>
        <dbReference type="EMBL" id="KAG0423973.1"/>
    </source>
</evidence>